<dbReference type="GO" id="GO:0050660">
    <property type="term" value="F:flavin adenine dinucleotide binding"/>
    <property type="evidence" value="ECO:0007669"/>
    <property type="project" value="InterPro"/>
</dbReference>
<dbReference type="SUPFAM" id="SSF47203">
    <property type="entry name" value="Acyl-CoA dehydrogenase C-terminal domain-like"/>
    <property type="match status" value="1"/>
</dbReference>
<evidence type="ECO:0000259" key="3">
    <source>
        <dbReference type="Pfam" id="PF08028"/>
    </source>
</evidence>
<comment type="caution">
    <text evidence="4">The sequence shown here is derived from an EMBL/GenBank/DDBJ whole genome shotgun (WGS) entry which is preliminary data.</text>
</comment>
<name>A0A2S9MGF2_9BURK</name>
<dbReference type="GO" id="GO:0003995">
    <property type="term" value="F:acyl-CoA dehydrogenase activity"/>
    <property type="evidence" value="ECO:0007669"/>
    <property type="project" value="TreeGrafter"/>
</dbReference>
<feature type="region of interest" description="Disordered" evidence="2">
    <location>
        <begin position="1"/>
        <end position="35"/>
    </location>
</feature>
<dbReference type="PANTHER" id="PTHR48083:SF19">
    <property type="entry name" value="FLAVIN-DEPENDENT MONOOXYGENASE, OXYGENASE SUBUNIT HSAA"/>
    <property type="match status" value="1"/>
</dbReference>
<dbReference type="InterPro" id="IPR050741">
    <property type="entry name" value="Acyl-CoA_dehydrogenase"/>
</dbReference>
<keyword evidence="4" id="KW-0503">Monooxygenase</keyword>
<dbReference type="Gene3D" id="1.20.140.10">
    <property type="entry name" value="Butyryl-CoA Dehydrogenase, subunit A, domain 3"/>
    <property type="match status" value="1"/>
</dbReference>
<gene>
    <name evidence="4" type="ORF">C6Q15_22000</name>
</gene>
<dbReference type="GO" id="GO:0016712">
    <property type="term" value="F:oxidoreductase activity, acting on paired donors, with incorporation or reduction of molecular oxygen, reduced flavin or flavoprotein as one donor, and incorporation of one atom of oxygen"/>
    <property type="evidence" value="ECO:0007669"/>
    <property type="project" value="TreeGrafter"/>
</dbReference>
<dbReference type="Proteomes" id="UP000238982">
    <property type="component" value="Unassembled WGS sequence"/>
</dbReference>
<dbReference type="InterPro" id="IPR046373">
    <property type="entry name" value="Acyl-CoA_Oxase/DH_mid-dom_sf"/>
</dbReference>
<dbReference type="SUPFAM" id="SSF56645">
    <property type="entry name" value="Acyl-CoA dehydrogenase NM domain-like"/>
    <property type="match status" value="1"/>
</dbReference>
<dbReference type="Pfam" id="PF08028">
    <property type="entry name" value="Acyl-CoA_dh_2"/>
    <property type="match status" value="1"/>
</dbReference>
<keyword evidence="1" id="KW-0560">Oxidoreductase</keyword>
<dbReference type="InterPro" id="IPR013107">
    <property type="entry name" value="Acyl-CoA_DH_C"/>
</dbReference>
<dbReference type="AlphaFoldDB" id="A0A2S9MGF2"/>
<reference evidence="4 5" key="1">
    <citation type="submission" date="2018-03" db="EMBL/GenBank/DDBJ databases">
        <authorList>
            <person name="Keele B.F."/>
        </authorList>
    </citation>
    <scope>NUCLEOTIDE SEQUENCE [LARGE SCALE GENOMIC DNA]</scope>
    <source>
        <strain evidence="4 5">AU19729</strain>
    </source>
</reference>
<evidence type="ECO:0000256" key="2">
    <source>
        <dbReference type="SAM" id="MobiDB-lite"/>
    </source>
</evidence>
<dbReference type="PANTHER" id="PTHR48083">
    <property type="entry name" value="MEDIUM-CHAIN SPECIFIC ACYL-COA DEHYDROGENASE, MITOCHONDRIAL-RELATED"/>
    <property type="match status" value="1"/>
</dbReference>
<accession>A0A2S9MGF2</accession>
<evidence type="ECO:0000313" key="4">
    <source>
        <dbReference type="EMBL" id="PRF57436.1"/>
    </source>
</evidence>
<organism evidence="4 5">
    <name type="scientific">Burkholderia multivorans</name>
    <dbReference type="NCBI Taxonomy" id="87883"/>
    <lineage>
        <taxon>Bacteria</taxon>
        <taxon>Pseudomonadati</taxon>
        <taxon>Pseudomonadota</taxon>
        <taxon>Betaproteobacteria</taxon>
        <taxon>Burkholderiales</taxon>
        <taxon>Burkholderiaceae</taxon>
        <taxon>Burkholderia</taxon>
        <taxon>Burkholderia cepacia complex</taxon>
    </lineage>
</organism>
<dbReference type="GO" id="GO:0033539">
    <property type="term" value="P:fatty acid beta-oxidation using acyl-CoA dehydrogenase"/>
    <property type="evidence" value="ECO:0007669"/>
    <property type="project" value="TreeGrafter"/>
</dbReference>
<dbReference type="Gene3D" id="2.40.110.10">
    <property type="entry name" value="Butyryl-CoA Dehydrogenase, subunit A, domain 2"/>
    <property type="match status" value="1"/>
</dbReference>
<dbReference type="EMBL" id="PVGH01000083">
    <property type="protein sequence ID" value="PRF57436.1"/>
    <property type="molecule type" value="Genomic_DNA"/>
</dbReference>
<sequence>MECARRASYTGLPGATAPPFEERRMTSSHIDTAPSAGTDYDTLARRFRPIFDRIAAGAADRERRRELPHEAIGWLKAAGFGAVRLPVGDGGAGASLPQLFRLLIELGAADSNLPQALRGHFAFVEDWLNAPPGPARATWFDRFASGQLVGNAWTEAGDVPLGRTVTTLSARDGRLVLNGRKFYSTGSLFADWIDVFAQREDGSDVIVAVATAQPGVIREDDWDGFGQTTTGSGTTRFVDAAVDADDVIDFARRFKYQTAFYQLFHVATLAGIGRAIVRDAGELVRGRTRVYSHGNAARAADDAQLQQVIGEIASWAYGAEALALRAAQSLQLAYDAHFGGDDAAEQAANVAAEIESAQSQLVVSDLVLRAATRLFDALGASATRSATALDRHWRNARTVSSHNPLVYKARIVGDWVINGRTPPFVWRVGSGTDAVAGAAR</sequence>
<dbReference type="InterPro" id="IPR036250">
    <property type="entry name" value="AcylCo_DH-like_C"/>
</dbReference>
<dbReference type="InterPro" id="IPR037069">
    <property type="entry name" value="AcylCoA_DH/ox_N_sf"/>
</dbReference>
<evidence type="ECO:0000313" key="5">
    <source>
        <dbReference type="Proteomes" id="UP000238982"/>
    </source>
</evidence>
<evidence type="ECO:0000256" key="1">
    <source>
        <dbReference type="ARBA" id="ARBA00023002"/>
    </source>
</evidence>
<dbReference type="Gene3D" id="1.10.540.10">
    <property type="entry name" value="Acyl-CoA dehydrogenase/oxidase, N-terminal domain"/>
    <property type="match status" value="1"/>
</dbReference>
<dbReference type="InterPro" id="IPR009100">
    <property type="entry name" value="AcylCoA_DH/oxidase_NM_dom_sf"/>
</dbReference>
<feature type="domain" description="Acyl-CoA dehydrogenase C-terminal" evidence="3">
    <location>
        <begin position="264"/>
        <end position="403"/>
    </location>
</feature>
<protein>
    <submittedName>
        <fullName evidence="4">Monooxygenase</fullName>
    </submittedName>
</protein>
<dbReference type="GO" id="GO:0005737">
    <property type="term" value="C:cytoplasm"/>
    <property type="evidence" value="ECO:0007669"/>
    <property type="project" value="TreeGrafter"/>
</dbReference>
<proteinExistence type="predicted"/>
<dbReference type="PIRSF" id="PIRSF016578">
    <property type="entry name" value="HsaA"/>
    <property type="match status" value="1"/>
</dbReference>